<dbReference type="PIRSF" id="PIRSF000862">
    <property type="entry name" value="Steryl_ester_lip"/>
    <property type="match status" value="1"/>
</dbReference>
<dbReference type="InterPro" id="IPR006693">
    <property type="entry name" value="AB_hydrolase_lipase"/>
</dbReference>
<evidence type="ECO:0000256" key="6">
    <source>
        <dbReference type="ARBA" id="ARBA00023180"/>
    </source>
</evidence>
<evidence type="ECO:0000313" key="11">
    <source>
        <dbReference type="EMBL" id="KAJ3657297.1"/>
    </source>
</evidence>
<dbReference type="Proteomes" id="UP001168821">
    <property type="component" value="Unassembled WGS sequence"/>
</dbReference>
<evidence type="ECO:0000256" key="1">
    <source>
        <dbReference type="ARBA" id="ARBA00010701"/>
    </source>
</evidence>
<dbReference type="EMBL" id="JALNTZ010000003">
    <property type="protein sequence ID" value="KAJ3657297.1"/>
    <property type="molecule type" value="Genomic_DNA"/>
</dbReference>
<keyword evidence="4 7" id="KW-0442">Lipid degradation</keyword>
<comment type="caution">
    <text evidence="11">The sequence shown here is derived from an EMBL/GenBank/DDBJ whole genome shotgun (WGS) entry which is preliminary data.</text>
</comment>
<dbReference type="InterPro" id="IPR025483">
    <property type="entry name" value="Lipase_euk"/>
</dbReference>
<evidence type="ECO:0000259" key="10">
    <source>
        <dbReference type="Pfam" id="PF04083"/>
    </source>
</evidence>
<accession>A0AA38INS5</accession>
<dbReference type="FunFam" id="3.40.50.1820:FF:000021">
    <property type="entry name" value="Lipase"/>
    <property type="match status" value="1"/>
</dbReference>
<feature type="active site" description="Nucleophile" evidence="8">
    <location>
        <position position="176"/>
    </location>
</feature>
<proteinExistence type="inferred from homology"/>
<feature type="active site" description="Charge relay system" evidence="8">
    <location>
        <position position="380"/>
    </location>
</feature>
<keyword evidence="6" id="KW-0325">Glycoprotein</keyword>
<comment type="similarity">
    <text evidence="1 7">Belongs to the AB hydrolase superfamily. Lipase family.</text>
</comment>
<dbReference type="SUPFAM" id="SSF53474">
    <property type="entry name" value="alpha/beta-Hydrolases"/>
    <property type="match status" value="1"/>
</dbReference>
<evidence type="ECO:0000313" key="12">
    <source>
        <dbReference type="Proteomes" id="UP001168821"/>
    </source>
</evidence>
<dbReference type="InterPro" id="IPR029058">
    <property type="entry name" value="AB_hydrolase_fold"/>
</dbReference>
<reference evidence="11" key="1">
    <citation type="journal article" date="2023" name="G3 (Bethesda)">
        <title>Whole genome assemblies of Zophobas morio and Tenebrio molitor.</title>
        <authorList>
            <person name="Kaur S."/>
            <person name="Stinson S.A."/>
            <person name="diCenzo G.C."/>
        </authorList>
    </citation>
    <scope>NUCLEOTIDE SEQUENCE</scope>
    <source>
        <strain evidence="11">QUZm001</strain>
    </source>
</reference>
<evidence type="ECO:0000256" key="4">
    <source>
        <dbReference type="ARBA" id="ARBA00022963"/>
    </source>
</evidence>
<keyword evidence="12" id="KW-1185">Reference proteome</keyword>
<keyword evidence="3 7" id="KW-0378">Hydrolase</keyword>
<feature type="domain" description="Partial AB-hydrolase lipase" evidence="10">
    <location>
        <begin position="42"/>
        <end position="100"/>
    </location>
</feature>
<evidence type="ECO:0000256" key="7">
    <source>
        <dbReference type="PIRNR" id="PIRNR000862"/>
    </source>
</evidence>
<organism evidence="11 12">
    <name type="scientific">Zophobas morio</name>
    <dbReference type="NCBI Taxonomy" id="2755281"/>
    <lineage>
        <taxon>Eukaryota</taxon>
        <taxon>Metazoa</taxon>
        <taxon>Ecdysozoa</taxon>
        <taxon>Arthropoda</taxon>
        <taxon>Hexapoda</taxon>
        <taxon>Insecta</taxon>
        <taxon>Pterygota</taxon>
        <taxon>Neoptera</taxon>
        <taxon>Endopterygota</taxon>
        <taxon>Coleoptera</taxon>
        <taxon>Polyphaga</taxon>
        <taxon>Cucujiformia</taxon>
        <taxon>Tenebrionidae</taxon>
        <taxon>Zophobas</taxon>
    </lineage>
</organism>
<evidence type="ECO:0000256" key="3">
    <source>
        <dbReference type="ARBA" id="ARBA00022801"/>
    </source>
</evidence>
<evidence type="ECO:0000256" key="8">
    <source>
        <dbReference type="PIRSR" id="PIRSR000862-1"/>
    </source>
</evidence>
<keyword evidence="2 9" id="KW-0732">Signal</keyword>
<dbReference type="Pfam" id="PF04083">
    <property type="entry name" value="Abhydro_lipase"/>
    <property type="match status" value="1"/>
</dbReference>
<evidence type="ECO:0000256" key="9">
    <source>
        <dbReference type="SAM" id="SignalP"/>
    </source>
</evidence>
<feature type="signal peptide" evidence="9">
    <location>
        <begin position="1"/>
        <end position="15"/>
    </location>
</feature>
<evidence type="ECO:0000256" key="2">
    <source>
        <dbReference type="ARBA" id="ARBA00022729"/>
    </source>
</evidence>
<dbReference type="GO" id="GO:0016042">
    <property type="term" value="P:lipid catabolic process"/>
    <property type="evidence" value="ECO:0007669"/>
    <property type="project" value="UniProtKB-KW"/>
</dbReference>
<dbReference type="GO" id="GO:0016788">
    <property type="term" value="F:hydrolase activity, acting on ester bonds"/>
    <property type="evidence" value="ECO:0007669"/>
    <property type="project" value="InterPro"/>
</dbReference>
<feature type="active site" description="Charge relay system" evidence="8">
    <location>
        <position position="349"/>
    </location>
</feature>
<name>A0AA38INS5_9CUCU</name>
<keyword evidence="5" id="KW-0443">Lipid metabolism</keyword>
<protein>
    <recommendedName>
        <fullName evidence="7">Lipase</fullName>
    </recommendedName>
</protein>
<gene>
    <name evidence="11" type="ORF">Zmor_009113</name>
</gene>
<dbReference type="AlphaFoldDB" id="A0AA38INS5"/>
<evidence type="ECO:0000256" key="5">
    <source>
        <dbReference type="ARBA" id="ARBA00023098"/>
    </source>
</evidence>
<dbReference type="PANTHER" id="PTHR11005">
    <property type="entry name" value="LYSOSOMAL ACID LIPASE-RELATED"/>
    <property type="match status" value="1"/>
</dbReference>
<sequence length="411" mass="46222">MHFLLVVLLLPAIKCEIIPSNSTCSIESLEKCPYNPDADLTTPQIARRHGYPAETHFVTTDDGYILGIHRIPGPKTGVKGGQPVFLQHGLLSSSADWVTEGNNSLAFMLADAGYDVWMGNARGNTYSKAHVNLSVNSAQFWNFSWHEMGIHDLPAALYYVSNTTNKPGEIIYIGHSMGTTMFFVCSSIKPQVVKNVKVMVALAPVAYMTHVKSPIRYLSPFVNDIEWLAKYLGVNQFLPNNKIMKFLSYDCDLLKIDETICKDVIFSLFGFDKDEFNMALLPTVLNHDPAGTSTKTVLHFAQEIKNEGKFQQYDYGPEGNMVKYGRLTPPEYKLLNIKAKIYIIYAQNDWLASYIDVIRVSHNLTNNIGVYKVPLDAFNHVDFLFGKHAAQLVYAPLMKVIQNYTDEVDDL</sequence>
<feature type="chain" id="PRO_5041229891" description="Lipase" evidence="9">
    <location>
        <begin position="16"/>
        <end position="411"/>
    </location>
</feature>
<dbReference type="Gene3D" id="3.40.50.1820">
    <property type="entry name" value="alpha/beta hydrolase"/>
    <property type="match status" value="1"/>
</dbReference>